<evidence type="ECO:0000256" key="3">
    <source>
        <dbReference type="ARBA" id="ARBA00022741"/>
    </source>
</evidence>
<evidence type="ECO:0000256" key="2">
    <source>
        <dbReference type="ARBA" id="ARBA00022705"/>
    </source>
</evidence>
<evidence type="ECO:0000259" key="5">
    <source>
        <dbReference type="Pfam" id="PF09079"/>
    </source>
</evidence>
<dbReference type="EMBL" id="JBHSZQ010000009">
    <property type="protein sequence ID" value="MFC7125787.1"/>
    <property type="molecule type" value="Genomic_DNA"/>
</dbReference>
<dbReference type="Pfam" id="PF09079">
    <property type="entry name" value="WHD_Cdc6"/>
    <property type="match status" value="1"/>
</dbReference>
<dbReference type="InterPro" id="IPR050311">
    <property type="entry name" value="ORC1/CDC6"/>
</dbReference>
<dbReference type="InterPro" id="IPR036388">
    <property type="entry name" value="WH-like_DNA-bd_sf"/>
</dbReference>
<dbReference type="NCBIfam" id="TIGR02928">
    <property type="entry name" value="orc1/cdc6 family replication initiation protein"/>
    <property type="match status" value="1"/>
</dbReference>
<dbReference type="Gene3D" id="1.10.8.60">
    <property type="match status" value="1"/>
</dbReference>
<dbReference type="RefSeq" id="WP_267638711.1">
    <property type="nucleotide sequence ID" value="NZ_JAODIY010000018.1"/>
</dbReference>
<evidence type="ECO:0000313" key="7">
    <source>
        <dbReference type="EMBL" id="MFC7125787.1"/>
    </source>
</evidence>
<feature type="domain" description="Cdc6 C-terminal" evidence="5">
    <location>
        <begin position="289"/>
        <end position="360"/>
    </location>
</feature>
<reference evidence="7 8" key="1">
    <citation type="journal article" date="2014" name="Int. J. Syst. Evol. Microbiol.">
        <title>Complete genome sequence of Corynebacterium casei LMG S-19264T (=DSM 44701T), isolated from a smear-ripened cheese.</title>
        <authorList>
            <consortium name="US DOE Joint Genome Institute (JGI-PGF)"/>
            <person name="Walter F."/>
            <person name="Albersmeier A."/>
            <person name="Kalinowski J."/>
            <person name="Ruckert C."/>
        </authorList>
    </citation>
    <scope>NUCLEOTIDE SEQUENCE [LARGE SCALE GENOMIC DNA]</scope>
    <source>
        <strain evidence="7 8">CGMCC 4.7215</strain>
    </source>
</reference>
<keyword evidence="4" id="KW-0067">ATP-binding</keyword>
<dbReference type="InterPro" id="IPR027417">
    <property type="entry name" value="P-loop_NTPase"/>
</dbReference>
<comment type="caution">
    <text evidence="7">The sequence shown here is derived from an EMBL/GenBank/DDBJ whole genome shotgun (WGS) entry which is preliminary data.</text>
</comment>
<dbReference type="InterPro" id="IPR036390">
    <property type="entry name" value="WH_DNA-bd_sf"/>
</dbReference>
<dbReference type="InterPro" id="IPR014277">
    <property type="entry name" value="Orc1/Cdc6_arc"/>
</dbReference>
<dbReference type="AlphaFoldDB" id="A0ABD5X6X3"/>
<dbReference type="Gene3D" id="3.40.50.300">
    <property type="entry name" value="P-loop containing nucleotide triphosphate hydrolases"/>
    <property type="match status" value="1"/>
</dbReference>
<dbReference type="PANTHER" id="PTHR10763:SF22">
    <property type="entry name" value="ORC1-TYPE DNA REPLICATION PROTEIN"/>
    <property type="match status" value="1"/>
</dbReference>
<feature type="domain" description="Cdc6 AAA+ ATPase-type lid" evidence="6">
    <location>
        <begin position="200"/>
        <end position="268"/>
    </location>
</feature>
<dbReference type="Proteomes" id="UP001596414">
    <property type="component" value="Unassembled WGS sequence"/>
</dbReference>
<proteinExistence type="inferred from homology"/>
<evidence type="ECO:0000256" key="1">
    <source>
        <dbReference type="ARBA" id="ARBA00006184"/>
    </source>
</evidence>
<dbReference type="Pfam" id="PF22703">
    <property type="entry name" value="Cdc6_lid"/>
    <property type="match status" value="1"/>
</dbReference>
<dbReference type="SUPFAM" id="SSF52540">
    <property type="entry name" value="P-loop containing nucleoside triphosphate hydrolases"/>
    <property type="match status" value="1"/>
</dbReference>
<keyword evidence="3" id="KW-0547">Nucleotide-binding</keyword>
<dbReference type="Gene3D" id="1.10.10.10">
    <property type="entry name" value="Winged helix-like DNA-binding domain superfamily/Winged helix DNA-binding domain"/>
    <property type="match status" value="1"/>
</dbReference>
<dbReference type="InterPro" id="IPR015163">
    <property type="entry name" value="Cdc6_C"/>
</dbReference>
<dbReference type="InterPro" id="IPR055237">
    <property type="entry name" value="Cdc6_lid"/>
</dbReference>
<keyword evidence="2" id="KW-0235">DNA replication</keyword>
<comment type="similarity">
    <text evidence="1">Belongs to the CDC6/cdc18 family.</text>
</comment>
<organism evidence="7 8">
    <name type="scientific">Halovenus rubra</name>
    <dbReference type="NCBI Taxonomy" id="869890"/>
    <lineage>
        <taxon>Archaea</taxon>
        <taxon>Methanobacteriati</taxon>
        <taxon>Methanobacteriota</taxon>
        <taxon>Stenosarchaea group</taxon>
        <taxon>Halobacteria</taxon>
        <taxon>Halobacteriales</taxon>
        <taxon>Haloarculaceae</taxon>
        <taxon>Halovenus</taxon>
    </lineage>
</organism>
<protein>
    <submittedName>
        <fullName evidence="7">Cdc6/Cdc18 family protein</fullName>
    </submittedName>
</protein>
<evidence type="ECO:0000259" key="6">
    <source>
        <dbReference type="Pfam" id="PF22703"/>
    </source>
</evidence>
<name>A0ABD5X6X3_9EURY</name>
<sequence>MTLFKTRQPFRDGYEPDTIVARDETISKLTSVFQEFVDGFCVPHLFVRGDQGTGKRTVIHHVLTLAEQAVETEIEVITIDCGEHDSLYKIYLELAYRLCEDDYPRGTHQLDLEEAIFQEMSDPGVTWYILLENLEALGKDNLPFHELQDGLSEYGTDHTECGIIGISNSTGLHDHLSGDVLHKPYMFTVKTNPYQATELREILQQHAEVAFIDDGFCEPAIQLCAAIIGQQTGSAADALQLLELAGYVASHSTDADQVTETHVQTAKESLHSLRLHTTFTQELNPKEQLLCTIIAAHTEVDEKPVSTESLVEEYQEHCGSFDLTSVKKRRLEQLIVNLREKRLVSTQDQNIGRSGGMWSVHETPSSRLILRSADITSGRFTRLLRKYDVSLDHLKNPDEVDIEEFLSNDWSSENIDVDLQQLNFYPT</sequence>
<dbReference type="GO" id="GO:0005524">
    <property type="term" value="F:ATP binding"/>
    <property type="evidence" value="ECO:0007669"/>
    <property type="project" value="UniProtKB-KW"/>
</dbReference>
<evidence type="ECO:0000256" key="4">
    <source>
        <dbReference type="ARBA" id="ARBA00022840"/>
    </source>
</evidence>
<gene>
    <name evidence="7" type="ORF">ACFQJ7_07005</name>
</gene>
<dbReference type="PANTHER" id="PTHR10763">
    <property type="entry name" value="CELL DIVISION CONTROL PROTEIN 6-RELATED"/>
    <property type="match status" value="1"/>
</dbReference>
<evidence type="ECO:0000313" key="8">
    <source>
        <dbReference type="Proteomes" id="UP001596414"/>
    </source>
</evidence>
<dbReference type="GO" id="GO:0006260">
    <property type="term" value="P:DNA replication"/>
    <property type="evidence" value="ECO:0007669"/>
    <property type="project" value="UniProtKB-KW"/>
</dbReference>
<accession>A0ABD5X6X3</accession>
<dbReference type="SUPFAM" id="SSF46785">
    <property type="entry name" value="Winged helix' DNA-binding domain"/>
    <property type="match status" value="1"/>
</dbReference>